<evidence type="ECO:0000313" key="1">
    <source>
        <dbReference type="EMBL" id="RMA76827.1"/>
    </source>
</evidence>
<proteinExistence type="predicted"/>
<comment type="caution">
    <text evidence="1">The sequence shown here is derived from an EMBL/GenBank/DDBJ whole genome shotgun (WGS) entry which is preliminary data.</text>
</comment>
<gene>
    <name evidence="1" type="ORF">BC961_0800</name>
</gene>
<keyword evidence="2" id="KW-1185">Reference proteome</keyword>
<name>A0A3L9ZWS5_9FLAO</name>
<organism evidence="1 2">
    <name type="scientific">Flavobacterium weaverense</name>
    <dbReference type="NCBI Taxonomy" id="271156"/>
    <lineage>
        <taxon>Bacteria</taxon>
        <taxon>Pseudomonadati</taxon>
        <taxon>Bacteroidota</taxon>
        <taxon>Flavobacteriia</taxon>
        <taxon>Flavobacteriales</taxon>
        <taxon>Flavobacteriaceae</taxon>
        <taxon>Flavobacterium</taxon>
    </lineage>
</organism>
<reference evidence="1 2" key="1">
    <citation type="submission" date="2018-10" db="EMBL/GenBank/DDBJ databases">
        <title>Genomic Encyclopedia of Archaeal and Bacterial Type Strains, Phase II (KMG-II): from individual species to whole genera.</title>
        <authorList>
            <person name="Goeker M."/>
        </authorList>
    </citation>
    <scope>NUCLEOTIDE SEQUENCE [LARGE SCALE GENOMIC DNA]</scope>
    <source>
        <strain evidence="1 2">DSM 19727</strain>
    </source>
</reference>
<dbReference type="Proteomes" id="UP000280368">
    <property type="component" value="Unassembled WGS sequence"/>
</dbReference>
<dbReference type="AlphaFoldDB" id="A0A3L9ZWS5"/>
<sequence length="106" mass="12144">MVFTVLFSILFQSLHTYEHISKQLSEKHCEHQYNVSGAEITHEHHNIDHCYVCHFTLGSYITPTNVSYQLYSSNAEIPYFSIDQKIVITFSGSSYSLRGPPINTLS</sequence>
<accession>A0A3L9ZWS5</accession>
<protein>
    <submittedName>
        <fullName evidence="1">Uncharacterized protein</fullName>
    </submittedName>
</protein>
<dbReference type="EMBL" id="REFH01000008">
    <property type="protein sequence ID" value="RMA76827.1"/>
    <property type="molecule type" value="Genomic_DNA"/>
</dbReference>
<evidence type="ECO:0000313" key="2">
    <source>
        <dbReference type="Proteomes" id="UP000280368"/>
    </source>
</evidence>